<dbReference type="GeneID" id="112689791"/>
<dbReference type="OrthoDB" id="10067602at2759"/>
<accession>A0A8B8G9C8</accession>
<evidence type="ECO:0000313" key="6">
    <source>
        <dbReference type="Proteomes" id="UP000694846"/>
    </source>
</evidence>
<organism evidence="6 7">
    <name type="scientific">Sipha flava</name>
    <name type="common">yellow sugarcane aphid</name>
    <dbReference type="NCBI Taxonomy" id="143950"/>
    <lineage>
        <taxon>Eukaryota</taxon>
        <taxon>Metazoa</taxon>
        <taxon>Ecdysozoa</taxon>
        <taxon>Arthropoda</taxon>
        <taxon>Hexapoda</taxon>
        <taxon>Insecta</taxon>
        <taxon>Pterygota</taxon>
        <taxon>Neoptera</taxon>
        <taxon>Paraneoptera</taxon>
        <taxon>Hemiptera</taxon>
        <taxon>Sternorrhyncha</taxon>
        <taxon>Aphidomorpha</taxon>
        <taxon>Aphidoidea</taxon>
        <taxon>Aphididae</taxon>
        <taxon>Sipha</taxon>
    </lineage>
</organism>
<keyword evidence="2" id="KW-0282">Flagellum</keyword>
<dbReference type="CDD" id="cd22972">
    <property type="entry name" value="DD_ROP-like"/>
    <property type="match status" value="1"/>
</dbReference>
<dbReference type="RefSeq" id="XP_025419427.1">
    <property type="nucleotide sequence ID" value="XM_025563642.1"/>
</dbReference>
<dbReference type="AlphaFoldDB" id="A0A8B8G9C8"/>
<evidence type="ECO:0000256" key="5">
    <source>
        <dbReference type="ARBA" id="ARBA00035651"/>
    </source>
</evidence>
<keyword evidence="6" id="KW-1185">Reference proteome</keyword>
<dbReference type="Gene3D" id="1.20.890.10">
    <property type="entry name" value="cAMP-dependent protein kinase regulatory subunit, dimerization-anchoring domain"/>
    <property type="match status" value="1"/>
</dbReference>
<comment type="subcellular location">
    <subcellularLocation>
        <location evidence="1">Cell projection</location>
        <location evidence="1">Cilium</location>
        <location evidence="1">Flagellum</location>
    </subcellularLocation>
</comment>
<dbReference type="SUPFAM" id="SSF47391">
    <property type="entry name" value="Dimerization-anchoring domain of cAMP-dependent PK regulatory subunit"/>
    <property type="match status" value="1"/>
</dbReference>
<dbReference type="PANTHER" id="PTHR14952">
    <property type="entry name" value="ROPPORIN-1-LIKE PROTEIN"/>
    <property type="match status" value="1"/>
</dbReference>
<evidence type="ECO:0000256" key="4">
    <source>
        <dbReference type="ARBA" id="ARBA00023273"/>
    </source>
</evidence>
<keyword evidence="3" id="KW-0969">Cilium</keyword>
<evidence type="ECO:0000313" key="7">
    <source>
        <dbReference type="RefSeq" id="XP_025419427.1"/>
    </source>
</evidence>
<dbReference type="PANTHER" id="PTHR14952:SF9">
    <property type="entry name" value="EF-HAND DOMAIN-CONTAINING PROTEIN"/>
    <property type="match status" value="1"/>
</dbReference>
<comment type="similarity">
    <text evidence="5">Belongs to the ropporin family.</text>
</comment>
<protein>
    <submittedName>
        <fullName evidence="7">Ropporin-1-like protein</fullName>
    </submittedName>
</protein>
<keyword evidence="4" id="KW-0966">Cell projection</keyword>
<proteinExistence type="inferred from homology"/>
<name>A0A8B8G9C8_9HEMI</name>
<evidence type="ECO:0000256" key="3">
    <source>
        <dbReference type="ARBA" id="ARBA00023069"/>
    </source>
</evidence>
<gene>
    <name evidence="7" type="primary">LOC112689791</name>
</gene>
<dbReference type="Proteomes" id="UP000694846">
    <property type="component" value="Unplaced"/>
</dbReference>
<dbReference type="GO" id="GO:0031514">
    <property type="term" value="C:motile cilium"/>
    <property type="evidence" value="ECO:0007669"/>
    <property type="project" value="UniProtKB-SubCell"/>
</dbReference>
<reference evidence="7" key="1">
    <citation type="submission" date="2025-08" db="UniProtKB">
        <authorList>
            <consortium name="RefSeq"/>
        </authorList>
    </citation>
    <scope>IDENTIFICATION</scope>
    <source>
        <tissue evidence="7">Whole body</tissue>
    </source>
</reference>
<sequence>MNSIIIPDTLPELLKKYVKAAIRSQPEDILSWSAEYFKTTDEQYTSINTCKNNTSFKPDRTIFRILAFQLGTTLGTKERIEEVWSDLSLDFILLEHIYSIGKFNSEHVDMVEFLGVTFGHWTKSLKETMLLCCEAFCKCLATNGYFLNVDVACKLYEFLAKLDCSLPVADLGGDGKDGVDDRIINEDNNNNKNNKNNTEKPDAAVTIALKTSKSLDVSYPTSLTPLTENKLKRNAGASLESIFVPAVTANMVDNDFCYHGSTGHYVQGIGPCVSDAQVQKVIDYFRKCAADNGGYVYDFDIENYRCPQLDAINVDK</sequence>
<evidence type="ECO:0000256" key="1">
    <source>
        <dbReference type="ARBA" id="ARBA00004230"/>
    </source>
</evidence>
<evidence type="ECO:0000256" key="2">
    <source>
        <dbReference type="ARBA" id="ARBA00022846"/>
    </source>
</evidence>